<keyword evidence="6" id="KW-1185">Reference proteome</keyword>
<evidence type="ECO:0000256" key="2">
    <source>
        <dbReference type="ARBA" id="ARBA00023125"/>
    </source>
</evidence>
<dbReference type="PANTHER" id="PTHR44846">
    <property type="entry name" value="MANNOSYL-D-GLYCERATE TRANSPORT/METABOLISM SYSTEM REPRESSOR MNGR-RELATED"/>
    <property type="match status" value="1"/>
</dbReference>
<feature type="domain" description="HTH gntR-type" evidence="4">
    <location>
        <begin position="11"/>
        <end position="79"/>
    </location>
</feature>
<dbReference type="CDD" id="cd07377">
    <property type="entry name" value="WHTH_GntR"/>
    <property type="match status" value="1"/>
</dbReference>
<evidence type="ECO:0000313" key="5">
    <source>
        <dbReference type="EMBL" id="UQS82273.1"/>
    </source>
</evidence>
<evidence type="ECO:0000259" key="4">
    <source>
        <dbReference type="PROSITE" id="PS50949"/>
    </source>
</evidence>
<dbReference type="PANTHER" id="PTHR44846:SF1">
    <property type="entry name" value="MANNOSYL-D-GLYCERATE TRANSPORT_METABOLISM SYSTEM REPRESSOR MNGR-RELATED"/>
    <property type="match status" value="1"/>
</dbReference>
<dbReference type="SMART" id="SM00345">
    <property type="entry name" value="HTH_GNTR"/>
    <property type="match status" value="1"/>
</dbReference>
<dbReference type="Gene3D" id="1.10.10.10">
    <property type="entry name" value="Winged helix-like DNA-binding domain superfamily/Winged helix DNA-binding domain"/>
    <property type="match status" value="1"/>
</dbReference>
<dbReference type="Gene3D" id="3.40.1410.10">
    <property type="entry name" value="Chorismate lyase-like"/>
    <property type="match status" value="1"/>
</dbReference>
<dbReference type="InterPro" id="IPR036388">
    <property type="entry name" value="WH-like_DNA-bd_sf"/>
</dbReference>
<keyword evidence="3" id="KW-0804">Transcription</keyword>
<protein>
    <submittedName>
        <fullName evidence="5">GntR family transcriptional regulator</fullName>
    </submittedName>
</protein>
<dbReference type="Pfam" id="PF00392">
    <property type="entry name" value="GntR"/>
    <property type="match status" value="1"/>
</dbReference>
<dbReference type="SMART" id="SM00866">
    <property type="entry name" value="UTRA"/>
    <property type="match status" value="1"/>
</dbReference>
<keyword evidence="1" id="KW-0805">Transcription regulation</keyword>
<dbReference type="InterPro" id="IPR011663">
    <property type="entry name" value="UTRA"/>
</dbReference>
<proteinExistence type="predicted"/>
<dbReference type="PROSITE" id="PS50949">
    <property type="entry name" value="HTH_GNTR"/>
    <property type="match status" value="1"/>
</dbReference>
<reference evidence="5" key="1">
    <citation type="journal article" date="2022" name="Int. J. Syst. Evol. Microbiol.">
        <title>Apilactobacillus apisilvae sp. nov., Nicolia spurrieriana gen. nov. sp. nov., Bombilactobacillus folatiphilus sp. nov. and Bombilactobacillus thymidiniphilus sp. nov., four new lactic acid bacterial isolates from stingless bees Tetragonula carbonaria and Austroplebeia australis.</title>
        <authorList>
            <person name="Oliphant S.A."/>
            <person name="Watson-Haigh N.S."/>
            <person name="Sumby K.M."/>
            <person name="Gardner J."/>
            <person name="Groom S."/>
            <person name="Jiranek V."/>
        </authorList>
    </citation>
    <scope>NUCLEOTIDE SEQUENCE</scope>
    <source>
        <strain evidence="5">SG4_D2</strain>
    </source>
</reference>
<sequence length="248" mass="28469">MKIEINKDSMVPIYKQVADIIRDDVYNGSLAKGEKLPSEQTFAEKIGISRGTMRKAISVLIDDGTLVQIQGKGTFVNSQEVEFPLNEQLFSFAEMLERENLDYKTTVVKKETRKADQLISKKLDIEASNLFLYLERIRSINAENLMLIENRINIQNYPELIDVDYNNVSLFRKIEELTHHKISYAKSTYEAVAVGKQRGELLDVPEATPILKMTQSVYLDNDDPIEYGTVWLKGNKYFLTTTAQRRMS</sequence>
<dbReference type="SUPFAM" id="SSF64288">
    <property type="entry name" value="Chorismate lyase-like"/>
    <property type="match status" value="1"/>
</dbReference>
<dbReference type="InterPro" id="IPR036390">
    <property type="entry name" value="WH_DNA-bd_sf"/>
</dbReference>
<dbReference type="SUPFAM" id="SSF46785">
    <property type="entry name" value="Winged helix' DNA-binding domain"/>
    <property type="match status" value="1"/>
</dbReference>
<dbReference type="InterPro" id="IPR050679">
    <property type="entry name" value="Bact_HTH_transcr_reg"/>
</dbReference>
<dbReference type="Proteomes" id="UP000831495">
    <property type="component" value="Chromosome"/>
</dbReference>
<organism evidence="5 6">
    <name type="scientific">Bombilactobacillus folatiphilus</name>
    <dbReference type="NCBI Taxonomy" id="2923362"/>
    <lineage>
        <taxon>Bacteria</taxon>
        <taxon>Bacillati</taxon>
        <taxon>Bacillota</taxon>
        <taxon>Bacilli</taxon>
        <taxon>Lactobacillales</taxon>
        <taxon>Lactobacillaceae</taxon>
        <taxon>Bombilactobacillus</taxon>
    </lineage>
</organism>
<evidence type="ECO:0000313" key="6">
    <source>
        <dbReference type="Proteomes" id="UP000831495"/>
    </source>
</evidence>
<evidence type="ECO:0000256" key="3">
    <source>
        <dbReference type="ARBA" id="ARBA00023163"/>
    </source>
</evidence>
<dbReference type="Pfam" id="PF07702">
    <property type="entry name" value="UTRA"/>
    <property type="match status" value="1"/>
</dbReference>
<keyword evidence="2" id="KW-0238">DNA-binding</keyword>
<dbReference type="PRINTS" id="PR00035">
    <property type="entry name" value="HTHGNTR"/>
</dbReference>
<gene>
    <name evidence="5" type="ORF">MOO45_00855</name>
</gene>
<dbReference type="InterPro" id="IPR000524">
    <property type="entry name" value="Tscrpt_reg_HTH_GntR"/>
</dbReference>
<dbReference type="InterPro" id="IPR028978">
    <property type="entry name" value="Chorismate_lyase_/UTRA_dom_sf"/>
</dbReference>
<dbReference type="EMBL" id="CP093366">
    <property type="protein sequence ID" value="UQS82273.1"/>
    <property type="molecule type" value="Genomic_DNA"/>
</dbReference>
<evidence type="ECO:0000256" key="1">
    <source>
        <dbReference type="ARBA" id="ARBA00023015"/>
    </source>
</evidence>
<dbReference type="RefSeq" id="WP_249514542.1">
    <property type="nucleotide sequence ID" value="NZ_CP093366.1"/>
</dbReference>
<name>A0ABY4P966_9LACO</name>
<accession>A0ABY4P966</accession>